<proteinExistence type="predicted"/>
<accession>A0A499UB79</accession>
<dbReference type="Proteomes" id="UP000463951">
    <property type="component" value="Chromosome"/>
</dbReference>
<evidence type="ECO:0000313" key="4">
    <source>
        <dbReference type="Proteomes" id="UP000463951"/>
    </source>
</evidence>
<feature type="region of interest" description="Disordered" evidence="1">
    <location>
        <begin position="32"/>
        <end position="120"/>
    </location>
</feature>
<organism evidence="3 4">
    <name type="scientific">Streptomyces antimycoticus</name>
    <dbReference type="NCBI Taxonomy" id="68175"/>
    <lineage>
        <taxon>Bacteria</taxon>
        <taxon>Bacillati</taxon>
        <taxon>Actinomycetota</taxon>
        <taxon>Actinomycetes</taxon>
        <taxon>Kitasatosporales</taxon>
        <taxon>Streptomycetaceae</taxon>
        <taxon>Streptomyces</taxon>
        <taxon>Streptomyces violaceusniger group</taxon>
    </lineage>
</organism>
<name>A0A499UB79_9ACTN</name>
<evidence type="ECO:0000256" key="2">
    <source>
        <dbReference type="SAM" id="SignalP"/>
    </source>
</evidence>
<keyword evidence="2" id="KW-0732">Signal</keyword>
<dbReference type="PROSITE" id="PS51257">
    <property type="entry name" value="PROKAR_LIPOPROTEIN"/>
    <property type="match status" value="1"/>
</dbReference>
<evidence type="ECO:0008006" key="5">
    <source>
        <dbReference type="Google" id="ProtNLM"/>
    </source>
</evidence>
<evidence type="ECO:0000313" key="3">
    <source>
        <dbReference type="EMBL" id="BBJ38083.1"/>
    </source>
</evidence>
<dbReference type="EMBL" id="AP019620">
    <property type="protein sequence ID" value="BBJ38083.1"/>
    <property type="molecule type" value="Genomic_DNA"/>
</dbReference>
<sequence>MNRTSTSRPRSRFHGIAPAVALTAAAALTLAGCSSSSGGKKAQEAANNVSAGKADTPRMMIALITHAPPETPSGTPSARAPRPPRPRPGDGRAPVHGTGGATLVAAAETPGSSRSDNLLT</sequence>
<gene>
    <name evidence="3" type="ORF">SSPO_008010</name>
</gene>
<feature type="chain" id="PRO_5038794444" description="Lipoprotein" evidence="2">
    <location>
        <begin position="27"/>
        <end position="120"/>
    </location>
</feature>
<dbReference type="AlphaFoldDB" id="A0A499UB79"/>
<feature type="compositionally biased region" description="Polar residues" evidence="1">
    <location>
        <begin position="110"/>
        <end position="120"/>
    </location>
</feature>
<feature type="signal peptide" evidence="2">
    <location>
        <begin position="1"/>
        <end position="26"/>
    </location>
</feature>
<reference evidence="3 4" key="1">
    <citation type="journal article" date="2020" name="Int. J. Syst. Evol. Microbiol.">
        <title>Reclassification of Streptomyces castelarensis and Streptomyces sporoclivatus as later heterotypic synonyms of Streptomyces antimycoticus.</title>
        <authorList>
            <person name="Komaki H."/>
            <person name="Tamura T."/>
        </authorList>
    </citation>
    <scope>NUCLEOTIDE SEQUENCE [LARGE SCALE GENOMIC DNA]</scope>
    <source>
        <strain evidence="3 4">NBRC 100767</strain>
    </source>
</reference>
<evidence type="ECO:0000256" key="1">
    <source>
        <dbReference type="SAM" id="MobiDB-lite"/>
    </source>
</evidence>
<protein>
    <recommendedName>
        <fullName evidence="5">Lipoprotein</fullName>
    </recommendedName>
</protein>